<accession>A0ABQ8V515</accession>
<dbReference type="EMBL" id="JANVFT010000076">
    <property type="protein sequence ID" value="KAJ4474756.1"/>
    <property type="molecule type" value="Genomic_DNA"/>
</dbReference>
<feature type="signal peptide" evidence="1">
    <location>
        <begin position="1"/>
        <end position="29"/>
    </location>
</feature>
<name>A0ABQ8V515_9AGAR</name>
<evidence type="ECO:0000313" key="3">
    <source>
        <dbReference type="Proteomes" id="UP001150217"/>
    </source>
</evidence>
<evidence type="ECO:0000256" key="1">
    <source>
        <dbReference type="SAM" id="SignalP"/>
    </source>
</evidence>
<reference evidence="2" key="1">
    <citation type="submission" date="2022-08" db="EMBL/GenBank/DDBJ databases">
        <title>A Global Phylogenomic Analysis of the Shiitake Genus Lentinula.</title>
        <authorList>
            <consortium name="DOE Joint Genome Institute"/>
            <person name="Sierra-Patev S."/>
            <person name="Min B."/>
            <person name="Naranjo-Ortiz M."/>
            <person name="Looney B."/>
            <person name="Konkel Z."/>
            <person name="Slot J.C."/>
            <person name="Sakamoto Y."/>
            <person name="Steenwyk J.L."/>
            <person name="Rokas A."/>
            <person name="Carro J."/>
            <person name="Camarero S."/>
            <person name="Ferreira P."/>
            <person name="Molpeceres G."/>
            <person name="Ruiz-Duenas F.J."/>
            <person name="Serrano A."/>
            <person name="Henrissat B."/>
            <person name="Drula E."/>
            <person name="Hughes K.W."/>
            <person name="Mata J.L."/>
            <person name="Ishikawa N.K."/>
            <person name="Vargas-Isla R."/>
            <person name="Ushijima S."/>
            <person name="Smith C.A."/>
            <person name="Ahrendt S."/>
            <person name="Andreopoulos W."/>
            <person name="He G."/>
            <person name="Labutti K."/>
            <person name="Lipzen A."/>
            <person name="Ng V."/>
            <person name="Riley R."/>
            <person name="Sandor L."/>
            <person name="Barry K."/>
            <person name="Martinez A.T."/>
            <person name="Xiao Y."/>
            <person name="Gibbons J.G."/>
            <person name="Terashima K."/>
            <person name="Grigoriev I.V."/>
            <person name="Hibbett D.S."/>
        </authorList>
    </citation>
    <scope>NUCLEOTIDE SEQUENCE</scope>
    <source>
        <strain evidence="2">RHP3577 ss4</strain>
    </source>
</reference>
<protein>
    <submittedName>
        <fullName evidence="2">Uncharacterized protein</fullName>
    </submittedName>
</protein>
<proteinExistence type="predicted"/>
<comment type="caution">
    <text evidence="2">The sequence shown here is derived from an EMBL/GenBank/DDBJ whole genome shotgun (WGS) entry which is preliminary data.</text>
</comment>
<feature type="chain" id="PRO_5047245258" evidence="1">
    <location>
        <begin position="30"/>
        <end position="212"/>
    </location>
</feature>
<keyword evidence="3" id="KW-1185">Reference proteome</keyword>
<keyword evidence="1" id="KW-0732">Signal</keyword>
<gene>
    <name evidence="2" type="ORF">C8R41DRAFT_923771</name>
</gene>
<evidence type="ECO:0000313" key="2">
    <source>
        <dbReference type="EMBL" id="KAJ4474756.1"/>
    </source>
</evidence>
<organism evidence="2 3">
    <name type="scientific">Lentinula lateritia</name>
    <dbReference type="NCBI Taxonomy" id="40482"/>
    <lineage>
        <taxon>Eukaryota</taxon>
        <taxon>Fungi</taxon>
        <taxon>Dikarya</taxon>
        <taxon>Basidiomycota</taxon>
        <taxon>Agaricomycotina</taxon>
        <taxon>Agaricomycetes</taxon>
        <taxon>Agaricomycetidae</taxon>
        <taxon>Agaricales</taxon>
        <taxon>Marasmiineae</taxon>
        <taxon>Omphalotaceae</taxon>
        <taxon>Lentinula</taxon>
    </lineage>
</organism>
<sequence length="212" mass="22887">MYSTLPCLRTISALSIAIFLFASASPTRAIPIRIAVYVPAAIHLDVEVTGSQLNHDLHSIASSPDIHLDVENDSVHQSEHALHASAPVVDVHPNIELVGSRPDHANVPAAVTYIRPDIEEPSSKYSHHDLDYNHESHDSSLFHERLVGNAKTHAMSAPHPGELNHLNDGVVSGLKISSHNPFRALNHASSHSDSLVIQADTVTSSAEDVDSQ</sequence>
<dbReference type="Proteomes" id="UP001150217">
    <property type="component" value="Unassembled WGS sequence"/>
</dbReference>